<reference evidence="2" key="1">
    <citation type="submission" date="2024-07" db="EMBL/GenBank/DDBJ databases">
        <title>Two chromosome-level genome assemblies of Korean endemic species Abeliophyllum distichum and Forsythia ovata (Oleaceae).</title>
        <authorList>
            <person name="Jang H."/>
        </authorList>
    </citation>
    <scope>NUCLEOTIDE SEQUENCE [LARGE SCALE GENOMIC DNA]</scope>
</reference>
<comment type="caution">
    <text evidence="1">The sequence shown here is derived from an EMBL/GenBank/DDBJ whole genome shotgun (WGS) entry which is preliminary data.</text>
</comment>
<keyword evidence="2" id="KW-1185">Reference proteome</keyword>
<proteinExistence type="predicted"/>
<dbReference type="AlphaFoldDB" id="A0ABD1TDG8"/>
<dbReference type="EMBL" id="JBFOLK010000005">
    <property type="protein sequence ID" value="KAL2510757.1"/>
    <property type="molecule type" value="Genomic_DNA"/>
</dbReference>
<accession>A0ABD1TDG8</accession>
<gene>
    <name evidence="1" type="ORF">Adt_16357</name>
</gene>
<sequence>MQEQVYTELTRLKTKTIDLQLSVQRYQGNIDMRSLQLEELVDSSSSLRFLLTRFEQESVSSWMSNLKICPFLSFLQAEAMEHQHHQQAMTQLKLLEEQPLLNQLQVFGQDLQPSATDMPILQLGTLPLNTHSTFEMSSYSLKKKKVKCRVEQ</sequence>
<evidence type="ECO:0000313" key="2">
    <source>
        <dbReference type="Proteomes" id="UP001604336"/>
    </source>
</evidence>
<organism evidence="1 2">
    <name type="scientific">Abeliophyllum distichum</name>
    <dbReference type="NCBI Taxonomy" id="126358"/>
    <lineage>
        <taxon>Eukaryota</taxon>
        <taxon>Viridiplantae</taxon>
        <taxon>Streptophyta</taxon>
        <taxon>Embryophyta</taxon>
        <taxon>Tracheophyta</taxon>
        <taxon>Spermatophyta</taxon>
        <taxon>Magnoliopsida</taxon>
        <taxon>eudicotyledons</taxon>
        <taxon>Gunneridae</taxon>
        <taxon>Pentapetalae</taxon>
        <taxon>asterids</taxon>
        <taxon>lamiids</taxon>
        <taxon>Lamiales</taxon>
        <taxon>Oleaceae</taxon>
        <taxon>Forsythieae</taxon>
        <taxon>Abeliophyllum</taxon>
    </lineage>
</organism>
<dbReference type="Proteomes" id="UP001604336">
    <property type="component" value="Unassembled WGS sequence"/>
</dbReference>
<evidence type="ECO:0000313" key="1">
    <source>
        <dbReference type="EMBL" id="KAL2510757.1"/>
    </source>
</evidence>
<protein>
    <submittedName>
        <fullName evidence="1">Uncharacterized protein</fullName>
    </submittedName>
</protein>
<name>A0ABD1TDG8_9LAMI</name>